<dbReference type="InterPro" id="IPR036380">
    <property type="entry name" value="Isochorismatase-like_sf"/>
</dbReference>
<dbReference type="SUPFAM" id="SSF52499">
    <property type="entry name" value="Isochorismatase-like hydrolases"/>
    <property type="match status" value="1"/>
</dbReference>
<evidence type="ECO:0000256" key="4">
    <source>
        <dbReference type="ARBA" id="ARBA00022801"/>
    </source>
</evidence>
<comment type="pathway">
    <text evidence="5">Cofactor biosynthesis; nicotinate biosynthesis; nicotinate from nicotinamide: step 1/1.</text>
</comment>
<feature type="domain" description="Isochorismatase-like" evidence="8">
    <location>
        <begin position="4"/>
        <end position="149"/>
    </location>
</feature>
<dbReference type="Proteomes" id="UP001596020">
    <property type="component" value="Unassembled WGS sequence"/>
</dbReference>
<comment type="similarity">
    <text evidence="1">Belongs to the isochorismatase family.</text>
</comment>
<evidence type="ECO:0000256" key="7">
    <source>
        <dbReference type="ARBA" id="ARBA00043224"/>
    </source>
</evidence>
<name>A0ABV9K5F0_9PORP</name>
<reference evidence="10" key="1">
    <citation type="journal article" date="2019" name="Int. J. Syst. Evol. Microbiol.">
        <title>The Global Catalogue of Microorganisms (GCM) 10K type strain sequencing project: providing services to taxonomists for standard genome sequencing and annotation.</title>
        <authorList>
            <consortium name="The Broad Institute Genomics Platform"/>
            <consortium name="The Broad Institute Genome Sequencing Center for Infectious Disease"/>
            <person name="Wu L."/>
            <person name="Ma J."/>
        </authorList>
    </citation>
    <scope>NUCLEOTIDE SEQUENCE [LARGE SCALE GENOMIC DNA]</scope>
    <source>
        <strain evidence="10">CGMCC 4.7357</strain>
    </source>
</reference>
<sequence>MSKVILIVDPQIDFISGSLPVPNASEAMDWLSEYIGQHYNEYDHLVVTLDQHPLKHCSFQENGGFWPVHCLKYSNGAAIYPLLMDRIKAVSKHIPVTFLEKATQEDKDEYSSFEKDVPQILLDADHIDVAGLAGDVCVRQSVEDLKKHGLGDKIHKLEKGIAYIMIPEK</sequence>
<keyword evidence="3" id="KW-0479">Metal-binding</keyword>
<dbReference type="EMBL" id="JBHSGO010000011">
    <property type="protein sequence ID" value="MFC4665186.1"/>
    <property type="molecule type" value="Genomic_DNA"/>
</dbReference>
<dbReference type="EC" id="3.5.1.19" evidence="6"/>
<evidence type="ECO:0000256" key="1">
    <source>
        <dbReference type="ARBA" id="ARBA00006336"/>
    </source>
</evidence>
<evidence type="ECO:0000256" key="6">
    <source>
        <dbReference type="ARBA" id="ARBA00039017"/>
    </source>
</evidence>
<dbReference type="Pfam" id="PF00857">
    <property type="entry name" value="Isochorismatase"/>
    <property type="match status" value="1"/>
</dbReference>
<evidence type="ECO:0000313" key="10">
    <source>
        <dbReference type="Proteomes" id="UP001596020"/>
    </source>
</evidence>
<evidence type="ECO:0000256" key="3">
    <source>
        <dbReference type="ARBA" id="ARBA00022723"/>
    </source>
</evidence>
<evidence type="ECO:0000256" key="2">
    <source>
        <dbReference type="ARBA" id="ARBA00022642"/>
    </source>
</evidence>
<organism evidence="9 10">
    <name type="scientific">Falsiporphyromonas endometrii</name>
    <dbReference type="NCBI Taxonomy" id="1387297"/>
    <lineage>
        <taxon>Bacteria</taxon>
        <taxon>Pseudomonadati</taxon>
        <taxon>Bacteroidota</taxon>
        <taxon>Bacteroidia</taxon>
        <taxon>Bacteroidales</taxon>
        <taxon>Porphyromonadaceae</taxon>
        <taxon>Falsiporphyromonas</taxon>
    </lineage>
</organism>
<dbReference type="PANTHER" id="PTHR11080">
    <property type="entry name" value="PYRAZINAMIDASE/NICOTINAMIDASE"/>
    <property type="match status" value="1"/>
</dbReference>
<evidence type="ECO:0000256" key="5">
    <source>
        <dbReference type="ARBA" id="ARBA00037900"/>
    </source>
</evidence>
<keyword evidence="2" id="KW-0662">Pyridine nucleotide biosynthesis</keyword>
<dbReference type="InterPro" id="IPR052347">
    <property type="entry name" value="Isochorismatase_Nicotinamidase"/>
</dbReference>
<protein>
    <recommendedName>
        <fullName evidence="6">nicotinamidase</fullName>
        <ecNumber evidence="6">3.5.1.19</ecNumber>
    </recommendedName>
    <alternativeName>
        <fullName evidence="7">Nicotinamide deamidase</fullName>
    </alternativeName>
</protein>
<keyword evidence="4" id="KW-0378">Hydrolase</keyword>
<dbReference type="PANTHER" id="PTHR11080:SF2">
    <property type="entry name" value="LD05707P"/>
    <property type="match status" value="1"/>
</dbReference>
<dbReference type="InterPro" id="IPR000868">
    <property type="entry name" value="Isochorismatase-like_dom"/>
</dbReference>
<dbReference type="Gene3D" id="3.40.50.850">
    <property type="entry name" value="Isochorismatase-like"/>
    <property type="match status" value="1"/>
</dbReference>
<gene>
    <name evidence="9" type="ORF">ACFO3G_00875</name>
</gene>
<accession>A0ABV9K5F0</accession>
<evidence type="ECO:0000259" key="8">
    <source>
        <dbReference type="Pfam" id="PF00857"/>
    </source>
</evidence>
<proteinExistence type="inferred from homology"/>
<evidence type="ECO:0000313" key="9">
    <source>
        <dbReference type="EMBL" id="MFC4665186.1"/>
    </source>
</evidence>
<comment type="caution">
    <text evidence="9">The sequence shown here is derived from an EMBL/GenBank/DDBJ whole genome shotgun (WGS) entry which is preliminary data.</text>
</comment>
<dbReference type="RefSeq" id="WP_380077097.1">
    <property type="nucleotide sequence ID" value="NZ_JBHSGO010000011.1"/>
</dbReference>
<keyword evidence="10" id="KW-1185">Reference proteome</keyword>